<reference evidence="1" key="1">
    <citation type="submission" date="2022-01" db="EMBL/GenBank/DDBJ databases">
        <title>Paenibacillus spongiae sp. nov., isolated from marine sponge.</title>
        <authorList>
            <person name="Li Z."/>
            <person name="Zhang M."/>
        </authorList>
    </citation>
    <scope>NUCLEOTIDE SEQUENCE</scope>
    <source>
        <strain evidence="1">PHS-Z3</strain>
    </source>
</reference>
<organism evidence="1 2">
    <name type="scientific">Paenibacillus spongiae</name>
    <dbReference type="NCBI Taxonomy" id="2909671"/>
    <lineage>
        <taxon>Bacteria</taxon>
        <taxon>Bacillati</taxon>
        <taxon>Bacillota</taxon>
        <taxon>Bacilli</taxon>
        <taxon>Bacillales</taxon>
        <taxon>Paenibacillaceae</taxon>
        <taxon>Paenibacillus</taxon>
    </lineage>
</organism>
<dbReference type="RefSeq" id="WP_258385635.1">
    <property type="nucleotide sequence ID" value="NZ_CP091430.1"/>
</dbReference>
<keyword evidence="1" id="KW-0223">Dioxygenase</keyword>
<dbReference type="GO" id="GO:0051213">
    <property type="term" value="F:dioxygenase activity"/>
    <property type="evidence" value="ECO:0007669"/>
    <property type="project" value="UniProtKB-KW"/>
</dbReference>
<dbReference type="EMBL" id="CP091430">
    <property type="protein sequence ID" value="UVI29546.1"/>
    <property type="molecule type" value="Genomic_DNA"/>
</dbReference>
<evidence type="ECO:0000313" key="1">
    <source>
        <dbReference type="EMBL" id="UVI29546.1"/>
    </source>
</evidence>
<accession>A0ABY5S6K2</accession>
<name>A0ABY5S6K2_9BACL</name>
<keyword evidence="1" id="KW-0560">Oxidoreductase</keyword>
<protein>
    <submittedName>
        <fullName evidence="1">Phytanoyl-CoA dioxygenase family protein</fullName>
    </submittedName>
</protein>
<keyword evidence="2" id="KW-1185">Reference proteome</keyword>
<dbReference type="PANTHER" id="PTHR20883">
    <property type="entry name" value="PHYTANOYL-COA DIOXYGENASE DOMAIN CONTAINING 1"/>
    <property type="match status" value="1"/>
</dbReference>
<sequence>MSYSFEIVPKQMNPTLSADLEREVRFFLKWGYLIVDNAITEPQVQMLRHALEGVMSRKQAMFTHQLLEEDEVFSMLLDNDPILTRIKAIMGNCIQLHSATARVTVPGDPDQDWHRDHPWPIDSDSTPYGANLSQINCGYYLDELTNENGPIVIVPGSHRVSFRPPVGHPIFPDEMSVLAKPGQAVLFDGSLFHRGSANRSDGSRRACLFCYQNAWVKSRETFTGPMIRKLRENGSPEVRMLLGEIERW</sequence>
<gene>
    <name evidence="1" type="ORF">L1F29_29700</name>
</gene>
<dbReference type="PANTHER" id="PTHR20883:SF48">
    <property type="entry name" value="ECTOINE DIOXYGENASE"/>
    <property type="match status" value="1"/>
</dbReference>
<dbReference type="Pfam" id="PF05721">
    <property type="entry name" value="PhyH"/>
    <property type="match status" value="1"/>
</dbReference>
<dbReference type="SUPFAM" id="SSF51197">
    <property type="entry name" value="Clavaminate synthase-like"/>
    <property type="match status" value="1"/>
</dbReference>
<proteinExistence type="predicted"/>
<dbReference type="InterPro" id="IPR008775">
    <property type="entry name" value="Phytyl_CoA_dOase-like"/>
</dbReference>
<evidence type="ECO:0000313" key="2">
    <source>
        <dbReference type="Proteomes" id="UP001057877"/>
    </source>
</evidence>
<dbReference type="Gene3D" id="2.60.120.620">
    <property type="entry name" value="q2cbj1_9rhob like domain"/>
    <property type="match status" value="1"/>
</dbReference>
<dbReference type="Proteomes" id="UP001057877">
    <property type="component" value="Chromosome"/>
</dbReference>